<dbReference type="Proteomes" id="UP000199531">
    <property type="component" value="Unassembled WGS sequence"/>
</dbReference>
<keyword evidence="1" id="KW-0472">Membrane</keyword>
<evidence type="ECO:0000313" key="3">
    <source>
        <dbReference type="Proteomes" id="UP000199531"/>
    </source>
</evidence>
<dbReference type="SUPFAM" id="SSF74653">
    <property type="entry name" value="TolA/TonB C-terminal domain"/>
    <property type="match status" value="1"/>
</dbReference>
<feature type="transmembrane region" description="Helical" evidence="1">
    <location>
        <begin position="20"/>
        <end position="41"/>
    </location>
</feature>
<evidence type="ECO:0000313" key="2">
    <source>
        <dbReference type="EMBL" id="SEN23406.1"/>
    </source>
</evidence>
<dbReference type="STRING" id="1121117.SAMN02745977_00830"/>
<dbReference type="InterPro" id="IPR006311">
    <property type="entry name" value="TAT_signal"/>
</dbReference>
<dbReference type="AlphaFoldDB" id="A0A1H8EVJ8"/>
<organism evidence="2 3">
    <name type="scientific">Brachymonas denitrificans DSM 15123</name>
    <dbReference type="NCBI Taxonomy" id="1121117"/>
    <lineage>
        <taxon>Bacteria</taxon>
        <taxon>Pseudomonadati</taxon>
        <taxon>Pseudomonadota</taxon>
        <taxon>Betaproteobacteria</taxon>
        <taxon>Burkholderiales</taxon>
        <taxon>Comamonadaceae</taxon>
        <taxon>Brachymonas</taxon>
    </lineage>
</organism>
<evidence type="ECO:0000256" key="1">
    <source>
        <dbReference type="SAM" id="Phobius"/>
    </source>
</evidence>
<dbReference type="PROSITE" id="PS51318">
    <property type="entry name" value="TAT"/>
    <property type="match status" value="1"/>
</dbReference>
<reference evidence="2 3" key="1">
    <citation type="submission" date="2016-10" db="EMBL/GenBank/DDBJ databases">
        <authorList>
            <person name="de Groot N.N."/>
        </authorList>
    </citation>
    <scope>NUCLEOTIDE SEQUENCE [LARGE SCALE GENOMIC DNA]</scope>
    <source>
        <strain evidence="2 3">DSM 15123</strain>
    </source>
</reference>
<keyword evidence="1" id="KW-1133">Transmembrane helix</keyword>
<gene>
    <name evidence="2" type="ORF">SAMN02745977_00830</name>
</gene>
<keyword evidence="3" id="KW-1185">Reference proteome</keyword>
<protein>
    <submittedName>
        <fullName evidence="2">Uncharacterized protein</fullName>
    </submittedName>
</protein>
<dbReference type="RefSeq" id="WP_234969965.1">
    <property type="nucleotide sequence ID" value="NZ_FOCW01000001.1"/>
</dbReference>
<sequence length="159" mass="17528">MSLPSQTPVSPETPTLPRRLLLRMAAAAGSVTAAVLAGCGFSGRPAARSEADMAFRRVAARHLYNRYNNRIYRGMLPPMLYAVGTLEVNLAANGQVRSVRWMRGPTHVPEVMREIETMVRSAAPFPSPGGRGGRYVDTWLWDRSGRFQLDSLTEGQLRA</sequence>
<name>A0A1H8EVJ8_9BURK</name>
<dbReference type="EMBL" id="FOCW01000001">
    <property type="protein sequence ID" value="SEN23406.1"/>
    <property type="molecule type" value="Genomic_DNA"/>
</dbReference>
<proteinExistence type="predicted"/>
<keyword evidence="1" id="KW-0812">Transmembrane</keyword>
<accession>A0A1H8EVJ8</accession>